<dbReference type="Proteomes" id="UP001305414">
    <property type="component" value="Unassembled WGS sequence"/>
</dbReference>
<name>A0AAN7Z662_9PEZI</name>
<comment type="caution">
    <text evidence="3">The sequence shown here is derived from an EMBL/GenBank/DDBJ whole genome shotgun (WGS) entry which is preliminary data.</text>
</comment>
<evidence type="ECO:0000256" key="1">
    <source>
        <dbReference type="SAM" id="MobiDB-lite"/>
    </source>
</evidence>
<keyword evidence="4" id="KW-1185">Reference proteome</keyword>
<evidence type="ECO:0000313" key="4">
    <source>
        <dbReference type="Proteomes" id="UP001305414"/>
    </source>
</evidence>
<evidence type="ECO:0000256" key="2">
    <source>
        <dbReference type="SAM" id="SignalP"/>
    </source>
</evidence>
<accession>A0AAN7Z662</accession>
<sequence>MHSTKFLLAVTALAGASLSQKSDAEFCSMAFASMISQFGEAPTTPADVLSYISASATPTGPRQTTFDFQRHASELCSIGSVLPSSLKPEFQSFAQDLLQYGRDHESEIVAYITNCEPQNEVASMTSALDSYFTATGNPCPATPAPGASSNGTYPTTPAATATSSPSFNGTSTTSFVIAAAARPTGALLGAAAGVLGAAAML</sequence>
<organism evidence="3 4">
    <name type="scientific">Xylaria bambusicola</name>
    <dbReference type="NCBI Taxonomy" id="326684"/>
    <lineage>
        <taxon>Eukaryota</taxon>
        <taxon>Fungi</taxon>
        <taxon>Dikarya</taxon>
        <taxon>Ascomycota</taxon>
        <taxon>Pezizomycotina</taxon>
        <taxon>Sordariomycetes</taxon>
        <taxon>Xylariomycetidae</taxon>
        <taxon>Xylariales</taxon>
        <taxon>Xylariaceae</taxon>
        <taxon>Xylaria</taxon>
    </lineage>
</organism>
<keyword evidence="2" id="KW-0732">Signal</keyword>
<feature type="signal peptide" evidence="2">
    <location>
        <begin position="1"/>
        <end position="24"/>
    </location>
</feature>
<gene>
    <name evidence="3" type="ORF">RRF57_004058</name>
</gene>
<protein>
    <submittedName>
        <fullName evidence="3">Uncharacterized protein</fullName>
    </submittedName>
</protein>
<feature type="region of interest" description="Disordered" evidence="1">
    <location>
        <begin position="143"/>
        <end position="166"/>
    </location>
</feature>
<feature type="compositionally biased region" description="Low complexity" evidence="1">
    <location>
        <begin position="154"/>
        <end position="166"/>
    </location>
</feature>
<dbReference type="AlphaFoldDB" id="A0AAN7Z662"/>
<feature type="chain" id="PRO_5043028760" evidence="2">
    <location>
        <begin position="25"/>
        <end position="201"/>
    </location>
</feature>
<dbReference type="EMBL" id="JAWHQM010000008">
    <property type="protein sequence ID" value="KAK5628343.1"/>
    <property type="molecule type" value="Genomic_DNA"/>
</dbReference>
<reference evidence="3 4" key="1">
    <citation type="submission" date="2023-10" db="EMBL/GenBank/DDBJ databases">
        <title>Draft genome sequence of Xylaria bambusicola isolate GMP-LS, the root and basal stem rot pathogen of sugarcane in Indonesia.</title>
        <authorList>
            <person name="Selvaraj P."/>
            <person name="Muralishankar V."/>
            <person name="Muruganantham S."/>
            <person name="Sp S."/>
            <person name="Haryani S."/>
            <person name="Lau K.J.X."/>
            <person name="Naqvi N.I."/>
        </authorList>
    </citation>
    <scope>NUCLEOTIDE SEQUENCE [LARGE SCALE GENOMIC DNA]</scope>
    <source>
        <strain evidence="3">GMP-LS</strain>
    </source>
</reference>
<proteinExistence type="predicted"/>
<evidence type="ECO:0000313" key="3">
    <source>
        <dbReference type="EMBL" id="KAK5628343.1"/>
    </source>
</evidence>